<dbReference type="Proteomes" id="UP001482620">
    <property type="component" value="Unassembled WGS sequence"/>
</dbReference>
<organism evidence="2 3">
    <name type="scientific">Ilyodon furcidens</name>
    <name type="common">goldbreast splitfin</name>
    <dbReference type="NCBI Taxonomy" id="33524"/>
    <lineage>
        <taxon>Eukaryota</taxon>
        <taxon>Metazoa</taxon>
        <taxon>Chordata</taxon>
        <taxon>Craniata</taxon>
        <taxon>Vertebrata</taxon>
        <taxon>Euteleostomi</taxon>
        <taxon>Actinopterygii</taxon>
        <taxon>Neopterygii</taxon>
        <taxon>Teleostei</taxon>
        <taxon>Neoteleostei</taxon>
        <taxon>Acanthomorphata</taxon>
        <taxon>Ovalentaria</taxon>
        <taxon>Atherinomorphae</taxon>
        <taxon>Cyprinodontiformes</taxon>
        <taxon>Goodeidae</taxon>
        <taxon>Ilyodon</taxon>
    </lineage>
</organism>
<protein>
    <submittedName>
        <fullName evidence="2">Uncharacterized protein</fullName>
    </submittedName>
</protein>
<evidence type="ECO:0000313" key="3">
    <source>
        <dbReference type="Proteomes" id="UP001482620"/>
    </source>
</evidence>
<name>A0ABV0U6U2_9TELE</name>
<sequence length="72" mass="7709">MITANDINYTCCNSYTDDSTSTQSVRPVGPPADNPGAPNQSGKAALLQYLWLQLLYETFADTAAVGGIIARR</sequence>
<proteinExistence type="predicted"/>
<evidence type="ECO:0000256" key="1">
    <source>
        <dbReference type="SAM" id="MobiDB-lite"/>
    </source>
</evidence>
<gene>
    <name evidence="2" type="ORF">ILYODFUR_012929</name>
</gene>
<keyword evidence="3" id="KW-1185">Reference proteome</keyword>
<reference evidence="2 3" key="1">
    <citation type="submission" date="2021-06" db="EMBL/GenBank/DDBJ databases">
        <authorList>
            <person name="Palmer J.M."/>
        </authorList>
    </citation>
    <scope>NUCLEOTIDE SEQUENCE [LARGE SCALE GENOMIC DNA]</scope>
    <source>
        <strain evidence="3">if_2019</strain>
        <tissue evidence="2">Muscle</tissue>
    </source>
</reference>
<dbReference type="EMBL" id="JAHRIQ010058960">
    <property type="protein sequence ID" value="MEQ2240252.1"/>
    <property type="molecule type" value="Genomic_DNA"/>
</dbReference>
<evidence type="ECO:0000313" key="2">
    <source>
        <dbReference type="EMBL" id="MEQ2240252.1"/>
    </source>
</evidence>
<feature type="region of interest" description="Disordered" evidence="1">
    <location>
        <begin position="17"/>
        <end position="40"/>
    </location>
</feature>
<accession>A0ABV0U6U2</accession>
<comment type="caution">
    <text evidence="2">The sequence shown here is derived from an EMBL/GenBank/DDBJ whole genome shotgun (WGS) entry which is preliminary data.</text>
</comment>